<dbReference type="OrthoDB" id="5958858at2"/>
<dbReference type="EMBL" id="PDWK01000014">
    <property type="protein sequence ID" value="KAF1689868.1"/>
    <property type="molecule type" value="Genomic_DNA"/>
</dbReference>
<dbReference type="InterPro" id="IPR036868">
    <property type="entry name" value="TusA-like_sf"/>
</dbReference>
<keyword evidence="3" id="KW-1185">Reference proteome</keyword>
<evidence type="ECO:0000313" key="3">
    <source>
        <dbReference type="Proteomes" id="UP000717981"/>
    </source>
</evidence>
<dbReference type="SUPFAM" id="SSF64307">
    <property type="entry name" value="SirA-like"/>
    <property type="match status" value="1"/>
</dbReference>
<evidence type="ECO:0000259" key="1">
    <source>
        <dbReference type="Pfam" id="PF10006"/>
    </source>
</evidence>
<comment type="caution">
    <text evidence="2">The sequence shown here is derived from an EMBL/GenBank/DDBJ whole genome shotgun (WGS) entry which is preliminary data.</text>
</comment>
<dbReference type="Pfam" id="PF10006">
    <property type="entry name" value="DUF2249"/>
    <property type="match status" value="1"/>
</dbReference>
<reference evidence="2" key="1">
    <citation type="submission" date="2017-10" db="EMBL/GenBank/DDBJ databases">
        <title>Whole genome sequencing of members of genus Pseudoxanthomonas.</title>
        <authorList>
            <person name="Kumar S."/>
            <person name="Bansal K."/>
            <person name="Kaur A."/>
            <person name="Patil P."/>
            <person name="Sharma S."/>
            <person name="Patil P.B."/>
        </authorList>
    </citation>
    <scope>NUCLEOTIDE SEQUENCE</scope>
    <source>
        <strain evidence="2">DSM 22914</strain>
    </source>
</reference>
<name>A0A921NWH9_9GAMM</name>
<gene>
    <name evidence="2" type="ORF">CR938_04415</name>
</gene>
<dbReference type="AlphaFoldDB" id="A0A921NWH9"/>
<sequence>MAHLLDLRHLPPPEPMQRILDALEVLPVRAVLVALTPFRPVPLLPMLEAQGWAWRLRDLPEGGCRIAIWRRPRSRAGSIAAPAAGAATARA</sequence>
<protein>
    <recommendedName>
        <fullName evidence="1">DUF2249 domain-containing protein</fullName>
    </recommendedName>
</protein>
<evidence type="ECO:0000313" key="2">
    <source>
        <dbReference type="EMBL" id="KAF1689868.1"/>
    </source>
</evidence>
<dbReference type="Proteomes" id="UP000717981">
    <property type="component" value="Unassembled WGS sequence"/>
</dbReference>
<accession>A0A921NWH9</accession>
<proteinExistence type="predicted"/>
<dbReference type="InterPro" id="IPR018720">
    <property type="entry name" value="DUF2249"/>
</dbReference>
<organism evidence="2 3">
    <name type="scientific">Pseudoxanthomonas taiwanensis</name>
    <dbReference type="NCBI Taxonomy" id="176598"/>
    <lineage>
        <taxon>Bacteria</taxon>
        <taxon>Pseudomonadati</taxon>
        <taxon>Pseudomonadota</taxon>
        <taxon>Gammaproteobacteria</taxon>
        <taxon>Lysobacterales</taxon>
        <taxon>Lysobacteraceae</taxon>
        <taxon>Pseudoxanthomonas</taxon>
    </lineage>
</organism>
<feature type="domain" description="DUF2249" evidence="1">
    <location>
        <begin position="5"/>
        <end position="70"/>
    </location>
</feature>